<name>A0A7G8BID6_9BACT</name>
<evidence type="ECO:0000313" key="15">
    <source>
        <dbReference type="Proteomes" id="UP000515312"/>
    </source>
</evidence>
<sequence>MPPTQHKDYYATLGVKKTATADEIRKAFRKAARKYHPDVNPGDKKAEEKFKEISEANDILSDEKKRKIYDQFGFYSDQIDPAAAEAAARAGQGGGSRGQEVPFDFGGFDFSDFASSGGHTGNTGSAQSSGWGGFRDIFSGIFSQGGRHQAQGPEAGTDLEYQVTVDFWTAIRGGTTRLEIHRREVCPTCKGKSTTGGSQTCPECHGTGQVTQMGGRMKFNIQCPRCGGAGKVTSACPTCNGEGTVARTEHIDFRIKPGTRDGQRIRLAGKGNAGTNGGNPGDLYLIIRTGTHPVLTRQMDDIHITVPVTVAEAALGAKIEVPTIDGRAQLKIPPATQSGQKLRMRERGVPSATQEGKRGDEIVTVEIVVPHIQDERSKEILREFAKLNPADPRETIWAKIGNGQ</sequence>
<comment type="similarity">
    <text evidence="9">Belongs to the DnaJ family.</text>
</comment>
<dbReference type="SUPFAM" id="SSF46565">
    <property type="entry name" value="Chaperone J-domain"/>
    <property type="match status" value="1"/>
</dbReference>
<evidence type="ECO:0000259" key="13">
    <source>
        <dbReference type="PROSITE" id="PS51188"/>
    </source>
</evidence>
<dbReference type="GO" id="GO:0042026">
    <property type="term" value="P:protein refolding"/>
    <property type="evidence" value="ECO:0007669"/>
    <property type="project" value="TreeGrafter"/>
</dbReference>
<dbReference type="InterPro" id="IPR036410">
    <property type="entry name" value="HSP_DnaJ_Cys-rich_dom_sf"/>
</dbReference>
<dbReference type="GO" id="GO:0009408">
    <property type="term" value="P:response to heat"/>
    <property type="evidence" value="ECO:0007669"/>
    <property type="project" value="InterPro"/>
</dbReference>
<evidence type="ECO:0000256" key="9">
    <source>
        <dbReference type="HAMAP-Rule" id="MF_01152"/>
    </source>
</evidence>
<feature type="binding site" evidence="9">
    <location>
        <position position="239"/>
    </location>
    <ligand>
        <name>Zn(2+)</name>
        <dbReference type="ChEBI" id="CHEBI:29105"/>
        <label>1</label>
    </ligand>
</feature>
<feature type="zinc finger region" description="CR-type" evidence="10">
    <location>
        <begin position="173"/>
        <end position="248"/>
    </location>
</feature>
<dbReference type="Pfam" id="PF00226">
    <property type="entry name" value="DnaJ"/>
    <property type="match status" value="1"/>
</dbReference>
<dbReference type="Pfam" id="PF00684">
    <property type="entry name" value="DnaJ_CXXCXGXG"/>
    <property type="match status" value="1"/>
</dbReference>
<accession>A0A7G8BID6</accession>
<keyword evidence="7 9" id="KW-0346">Stress response</keyword>
<comment type="function">
    <text evidence="9">Participates actively in the response to hyperosmotic and heat shock by preventing the aggregation of stress-denatured proteins and by disaggregating proteins, also in an autonomous, DnaK-independent fashion. Unfolded proteins bind initially to DnaJ; upon interaction with the DnaJ-bound protein, DnaK hydrolyzes its bound ATP, resulting in the formation of a stable complex. GrpE releases ADP from DnaK; ATP binding to DnaK triggers the release of the substrate protein, thus completing the reaction cycle. Several rounds of ATP-dependent interactions between DnaJ, DnaK and GrpE are required for fully efficient folding. Also involved, together with DnaK and GrpE, in the DNA replication of plasmids through activation of initiation proteins.</text>
</comment>
<dbReference type="FunFam" id="2.60.260.20:FF:000005">
    <property type="entry name" value="Chaperone protein dnaJ 1, mitochondrial"/>
    <property type="match status" value="1"/>
</dbReference>
<dbReference type="Proteomes" id="UP000515312">
    <property type="component" value="Chromosome"/>
</dbReference>
<dbReference type="EMBL" id="CP060394">
    <property type="protein sequence ID" value="QNI32306.1"/>
    <property type="molecule type" value="Genomic_DNA"/>
</dbReference>
<evidence type="ECO:0000256" key="4">
    <source>
        <dbReference type="ARBA" id="ARBA00022737"/>
    </source>
</evidence>
<keyword evidence="3 9" id="KW-0479">Metal-binding</keyword>
<keyword evidence="2 9" id="KW-0235">DNA replication</keyword>
<dbReference type="Pfam" id="PF01556">
    <property type="entry name" value="DnaJ_C"/>
    <property type="match status" value="1"/>
</dbReference>
<protein>
    <recommendedName>
        <fullName evidence="9">Chaperone protein DnaJ</fullName>
    </recommendedName>
</protein>
<reference evidence="14 15" key="1">
    <citation type="submission" date="2020-08" db="EMBL/GenBank/DDBJ databases">
        <title>Edaphobacter telluris sp. nov. and Acidobacterium dinghuensis sp. nov., two acidobacteria isolated from forest soil.</title>
        <authorList>
            <person name="Fu J."/>
            <person name="Qiu L."/>
        </authorList>
    </citation>
    <scope>NUCLEOTIDE SEQUENCE [LARGE SCALE GENOMIC DNA]</scope>
    <source>
        <strain evidence="14">4Y35</strain>
    </source>
</reference>
<dbReference type="GO" id="GO:0051082">
    <property type="term" value="F:unfolded protein binding"/>
    <property type="evidence" value="ECO:0007669"/>
    <property type="project" value="UniProtKB-UniRule"/>
</dbReference>
<dbReference type="RefSeq" id="WP_186743261.1">
    <property type="nucleotide sequence ID" value="NZ_CP060394.1"/>
</dbReference>
<dbReference type="SUPFAM" id="SSF49493">
    <property type="entry name" value="HSP40/DnaJ peptide-binding domain"/>
    <property type="match status" value="2"/>
</dbReference>
<dbReference type="InterPro" id="IPR002939">
    <property type="entry name" value="DnaJ_C"/>
</dbReference>
<organism evidence="14 15">
    <name type="scientific">Alloacidobacterium dinghuense</name>
    <dbReference type="NCBI Taxonomy" id="2763107"/>
    <lineage>
        <taxon>Bacteria</taxon>
        <taxon>Pseudomonadati</taxon>
        <taxon>Acidobacteriota</taxon>
        <taxon>Terriglobia</taxon>
        <taxon>Terriglobales</taxon>
        <taxon>Acidobacteriaceae</taxon>
        <taxon>Alloacidobacterium</taxon>
    </lineage>
</organism>
<dbReference type="InterPro" id="IPR001623">
    <property type="entry name" value="DnaJ_domain"/>
</dbReference>
<keyword evidence="6 9" id="KW-0862">Zinc</keyword>
<feature type="binding site" evidence="9">
    <location>
        <position position="223"/>
    </location>
    <ligand>
        <name>Zn(2+)</name>
        <dbReference type="ChEBI" id="CHEBI:29105"/>
        <label>2</label>
    </ligand>
</feature>
<evidence type="ECO:0000256" key="11">
    <source>
        <dbReference type="SAM" id="MobiDB-lite"/>
    </source>
</evidence>
<evidence type="ECO:0000256" key="6">
    <source>
        <dbReference type="ARBA" id="ARBA00022833"/>
    </source>
</evidence>
<dbReference type="InterPro" id="IPR001305">
    <property type="entry name" value="HSP_DnaJ_Cys-rich_dom"/>
</dbReference>
<feature type="binding site" evidence="9">
    <location>
        <position position="204"/>
    </location>
    <ligand>
        <name>Zn(2+)</name>
        <dbReference type="ChEBI" id="CHEBI:29105"/>
        <label>2</label>
    </ligand>
</feature>
<dbReference type="SMART" id="SM00271">
    <property type="entry name" value="DnaJ"/>
    <property type="match status" value="1"/>
</dbReference>
<evidence type="ECO:0000256" key="5">
    <source>
        <dbReference type="ARBA" id="ARBA00022771"/>
    </source>
</evidence>
<dbReference type="InterPro" id="IPR012724">
    <property type="entry name" value="DnaJ"/>
</dbReference>
<feature type="domain" description="CR-type" evidence="13">
    <location>
        <begin position="173"/>
        <end position="248"/>
    </location>
</feature>
<dbReference type="GO" id="GO:0005737">
    <property type="term" value="C:cytoplasm"/>
    <property type="evidence" value="ECO:0007669"/>
    <property type="project" value="UniProtKB-SubCell"/>
</dbReference>
<dbReference type="PROSITE" id="PS00636">
    <property type="entry name" value="DNAJ_1"/>
    <property type="match status" value="1"/>
</dbReference>
<dbReference type="AlphaFoldDB" id="A0A7G8BID6"/>
<feature type="binding site" evidence="9">
    <location>
        <position position="236"/>
    </location>
    <ligand>
        <name>Zn(2+)</name>
        <dbReference type="ChEBI" id="CHEBI:29105"/>
        <label>1</label>
    </ligand>
</feature>
<dbReference type="CDD" id="cd10719">
    <property type="entry name" value="DnaJ_zf"/>
    <property type="match status" value="1"/>
</dbReference>
<evidence type="ECO:0000256" key="2">
    <source>
        <dbReference type="ARBA" id="ARBA00022705"/>
    </source>
</evidence>
<feature type="domain" description="J" evidence="12">
    <location>
        <begin position="8"/>
        <end position="73"/>
    </location>
</feature>
<dbReference type="KEGG" id="adin:H7849_25555"/>
<dbReference type="Gene3D" id="2.60.260.20">
    <property type="entry name" value="Urease metallochaperone UreE, N-terminal domain"/>
    <property type="match status" value="2"/>
</dbReference>
<keyword evidence="5 9" id="KW-0863">Zinc-finger</keyword>
<dbReference type="SUPFAM" id="SSF57938">
    <property type="entry name" value="DnaJ/Hsp40 cysteine-rich domain"/>
    <property type="match status" value="1"/>
</dbReference>
<keyword evidence="1 9" id="KW-0963">Cytoplasm</keyword>
<gene>
    <name evidence="9" type="primary">dnaJ</name>
    <name evidence="14" type="ORF">H7849_25555</name>
</gene>
<dbReference type="GO" id="GO:0031072">
    <property type="term" value="F:heat shock protein binding"/>
    <property type="evidence" value="ECO:0007669"/>
    <property type="project" value="InterPro"/>
</dbReference>
<feature type="binding site" evidence="9">
    <location>
        <position position="189"/>
    </location>
    <ligand>
        <name>Zn(2+)</name>
        <dbReference type="ChEBI" id="CHEBI:29105"/>
        <label>1</label>
    </ligand>
</feature>
<dbReference type="PRINTS" id="PR00625">
    <property type="entry name" value="JDOMAIN"/>
</dbReference>
<feature type="binding site" evidence="9">
    <location>
        <position position="186"/>
    </location>
    <ligand>
        <name>Zn(2+)</name>
        <dbReference type="ChEBI" id="CHEBI:29105"/>
        <label>1</label>
    </ligand>
</feature>
<comment type="caution">
    <text evidence="9">Lacks conserved residue(s) required for the propagation of feature annotation.</text>
</comment>
<dbReference type="PROSITE" id="PS51188">
    <property type="entry name" value="ZF_CR"/>
    <property type="match status" value="1"/>
</dbReference>
<dbReference type="Gene3D" id="1.10.287.110">
    <property type="entry name" value="DnaJ domain"/>
    <property type="match status" value="1"/>
</dbReference>
<dbReference type="InterPro" id="IPR008971">
    <property type="entry name" value="HSP40/DnaJ_pept-bd"/>
</dbReference>
<evidence type="ECO:0000313" key="14">
    <source>
        <dbReference type="EMBL" id="QNI32306.1"/>
    </source>
</evidence>
<dbReference type="InterPro" id="IPR036869">
    <property type="entry name" value="J_dom_sf"/>
</dbReference>
<dbReference type="PANTHER" id="PTHR43096">
    <property type="entry name" value="DNAJ HOMOLOG 1, MITOCHONDRIAL-RELATED"/>
    <property type="match status" value="1"/>
</dbReference>
<evidence type="ECO:0000256" key="1">
    <source>
        <dbReference type="ARBA" id="ARBA00022490"/>
    </source>
</evidence>
<dbReference type="GO" id="GO:0006260">
    <property type="term" value="P:DNA replication"/>
    <property type="evidence" value="ECO:0007669"/>
    <property type="project" value="UniProtKB-KW"/>
</dbReference>
<dbReference type="CDD" id="cd10747">
    <property type="entry name" value="DnaJ_C"/>
    <property type="match status" value="1"/>
</dbReference>
<evidence type="ECO:0000256" key="10">
    <source>
        <dbReference type="PROSITE-ProRule" id="PRU00546"/>
    </source>
</evidence>
<evidence type="ECO:0000256" key="7">
    <source>
        <dbReference type="ARBA" id="ARBA00023016"/>
    </source>
</evidence>
<keyword evidence="15" id="KW-1185">Reference proteome</keyword>
<comment type="cofactor">
    <cofactor evidence="9">
        <name>Zn(2+)</name>
        <dbReference type="ChEBI" id="CHEBI:29105"/>
    </cofactor>
    <text evidence="9">Binds 2 Zn(2+) ions per monomer.</text>
</comment>
<dbReference type="Gene3D" id="2.10.230.10">
    <property type="entry name" value="Heat shock protein DnaJ, cysteine-rich domain"/>
    <property type="match status" value="1"/>
</dbReference>
<feature type="binding site" evidence="9">
    <location>
        <position position="201"/>
    </location>
    <ligand>
        <name>Zn(2+)</name>
        <dbReference type="ChEBI" id="CHEBI:29105"/>
        <label>2</label>
    </ligand>
</feature>
<evidence type="ECO:0000259" key="12">
    <source>
        <dbReference type="PROSITE" id="PS50076"/>
    </source>
</evidence>
<feature type="binding site" evidence="9">
    <location>
        <position position="226"/>
    </location>
    <ligand>
        <name>Zn(2+)</name>
        <dbReference type="ChEBI" id="CHEBI:29105"/>
        <label>2</label>
    </ligand>
</feature>
<dbReference type="GO" id="GO:0005524">
    <property type="term" value="F:ATP binding"/>
    <property type="evidence" value="ECO:0007669"/>
    <property type="project" value="InterPro"/>
</dbReference>
<evidence type="ECO:0000256" key="3">
    <source>
        <dbReference type="ARBA" id="ARBA00022723"/>
    </source>
</evidence>
<comment type="domain">
    <text evidence="9">The J domain is necessary and sufficient to stimulate DnaK ATPase activity. Zinc center 1 plays an important role in the autonomous, DnaK-independent chaperone activity of DnaJ. Zinc center 2 is essential for interaction with DnaK and for DnaJ activity.</text>
</comment>
<evidence type="ECO:0000256" key="8">
    <source>
        <dbReference type="ARBA" id="ARBA00023186"/>
    </source>
</evidence>
<dbReference type="HAMAP" id="MF_01152">
    <property type="entry name" value="DnaJ"/>
    <property type="match status" value="1"/>
</dbReference>
<dbReference type="CDD" id="cd06257">
    <property type="entry name" value="DnaJ"/>
    <property type="match status" value="1"/>
</dbReference>
<comment type="subunit">
    <text evidence="9">Homodimer.</text>
</comment>
<keyword evidence="4 9" id="KW-0677">Repeat</keyword>
<dbReference type="PANTHER" id="PTHR43096:SF48">
    <property type="entry name" value="CHAPERONE PROTEIN DNAJ"/>
    <property type="match status" value="1"/>
</dbReference>
<keyword evidence="8 9" id="KW-0143">Chaperone</keyword>
<dbReference type="InterPro" id="IPR018253">
    <property type="entry name" value="DnaJ_domain_CS"/>
</dbReference>
<comment type="subcellular location">
    <subcellularLocation>
        <location evidence="9">Cytoplasm</location>
    </subcellularLocation>
</comment>
<proteinExistence type="inferred from homology"/>
<dbReference type="GO" id="GO:0008270">
    <property type="term" value="F:zinc ion binding"/>
    <property type="evidence" value="ECO:0007669"/>
    <property type="project" value="UniProtKB-UniRule"/>
</dbReference>
<feature type="region of interest" description="Disordered" evidence="11">
    <location>
        <begin position="336"/>
        <end position="357"/>
    </location>
</feature>
<dbReference type="PROSITE" id="PS50076">
    <property type="entry name" value="DNAJ_2"/>
    <property type="match status" value="1"/>
</dbReference>